<sequence length="288" mass="29768">MRIPDVAAAASPGRARTAVEVDFDSAWAIESMFGGAVAVACVEAARTVCGTADAAPIATSIRFLAPTPVGRATIVVDVVRVGRSFTTAHCEVESGGRTTASMIVTFAPAGSVSTVEEHSSPTQHPAPEQHSSPNPSGLPPSALSEGAGSSVAQQVDWRTAVDWTGEGPWPEVFTSWLRLRGWTGDPTDPARYLLAADLIGPALAARGIALPFRVATVSLDVSTVRRTASQWLVQRIVVRAVGTAAVADLELLTPGGVVVATATQHAVLTPATAEDLPFAATGFGWGRP</sequence>
<dbReference type="InterPro" id="IPR052389">
    <property type="entry name" value="Sec_Metab_Biosynth-Assoc"/>
</dbReference>
<organism evidence="4 5">
    <name type="scientific">Glaciihabitans tibetensis</name>
    <dbReference type="NCBI Taxonomy" id="1266600"/>
    <lineage>
        <taxon>Bacteria</taxon>
        <taxon>Bacillati</taxon>
        <taxon>Actinomycetota</taxon>
        <taxon>Actinomycetes</taxon>
        <taxon>Micrococcales</taxon>
        <taxon>Microbacteriaceae</taxon>
        <taxon>Glaciihabitans</taxon>
    </lineage>
</organism>
<dbReference type="Proteomes" id="UP000237983">
    <property type="component" value="Unassembled WGS sequence"/>
</dbReference>
<dbReference type="PANTHER" id="PTHR38110:SF1">
    <property type="entry name" value="THIOESTERASE DOMAIN-CONTAINING PROTEIN"/>
    <property type="match status" value="1"/>
</dbReference>
<dbReference type="SUPFAM" id="SSF54637">
    <property type="entry name" value="Thioesterase/thiol ester dehydrase-isomerase"/>
    <property type="match status" value="2"/>
</dbReference>
<feature type="domain" description="Acyl-CoA thioesterase-like N-terminal HotDog" evidence="2">
    <location>
        <begin position="24"/>
        <end position="107"/>
    </location>
</feature>
<evidence type="ECO:0000259" key="2">
    <source>
        <dbReference type="Pfam" id="PF13622"/>
    </source>
</evidence>
<feature type="domain" description="Acyl-CoA thioesterase-like C-terminal" evidence="3">
    <location>
        <begin position="139"/>
        <end position="267"/>
    </location>
</feature>
<evidence type="ECO:0000313" key="4">
    <source>
        <dbReference type="EMBL" id="PRY70517.1"/>
    </source>
</evidence>
<dbReference type="InterPro" id="IPR042171">
    <property type="entry name" value="Acyl-CoA_hotdog"/>
</dbReference>
<gene>
    <name evidence="4" type="ORF">B0I08_101653</name>
</gene>
<comment type="caution">
    <text evidence="4">The sequence shown here is derived from an EMBL/GenBank/DDBJ whole genome shotgun (WGS) entry which is preliminary data.</text>
</comment>
<dbReference type="AlphaFoldDB" id="A0A2T0VJX1"/>
<feature type="region of interest" description="Disordered" evidence="1">
    <location>
        <begin position="113"/>
        <end position="146"/>
    </location>
</feature>
<dbReference type="EMBL" id="PVTL01000001">
    <property type="protein sequence ID" value="PRY70517.1"/>
    <property type="molecule type" value="Genomic_DNA"/>
</dbReference>
<evidence type="ECO:0000256" key="1">
    <source>
        <dbReference type="SAM" id="MobiDB-lite"/>
    </source>
</evidence>
<dbReference type="Pfam" id="PF20789">
    <property type="entry name" value="4HBT_3C"/>
    <property type="match status" value="1"/>
</dbReference>
<dbReference type="InterPro" id="IPR049450">
    <property type="entry name" value="ACOT8-like_C"/>
</dbReference>
<reference evidence="4 5" key="1">
    <citation type="submission" date="2018-03" db="EMBL/GenBank/DDBJ databases">
        <title>Genomic Encyclopedia of Type Strains, Phase III (KMG-III): the genomes of soil and plant-associated and newly described type strains.</title>
        <authorList>
            <person name="Whitman W."/>
        </authorList>
    </citation>
    <scope>NUCLEOTIDE SEQUENCE [LARGE SCALE GENOMIC DNA]</scope>
    <source>
        <strain evidence="4 5">CGMCC 1.12484</strain>
    </source>
</reference>
<protein>
    <submittedName>
        <fullName evidence="4">Acyl-CoA thioesterase</fullName>
    </submittedName>
</protein>
<proteinExistence type="predicted"/>
<accession>A0A2T0VJX1</accession>
<keyword evidence="5" id="KW-1185">Reference proteome</keyword>
<name>A0A2T0VJX1_9MICO</name>
<dbReference type="Gene3D" id="2.40.160.210">
    <property type="entry name" value="Acyl-CoA thioesterase, double hotdog domain"/>
    <property type="match status" value="1"/>
</dbReference>
<dbReference type="RefSeq" id="WP_106209700.1">
    <property type="nucleotide sequence ID" value="NZ_PVTL01000001.1"/>
</dbReference>
<dbReference type="PANTHER" id="PTHR38110">
    <property type="entry name" value="CHROMOSOME 23, WHOLE GENOME SHOTGUN SEQUENCE"/>
    <property type="match status" value="1"/>
</dbReference>
<dbReference type="Pfam" id="PF13622">
    <property type="entry name" value="4HBT_3"/>
    <property type="match status" value="1"/>
</dbReference>
<evidence type="ECO:0000259" key="3">
    <source>
        <dbReference type="Pfam" id="PF20789"/>
    </source>
</evidence>
<dbReference type="InterPro" id="IPR049449">
    <property type="entry name" value="TesB_ACOT8-like_N"/>
</dbReference>
<evidence type="ECO:0000313" key="5">
    <source>
        <dbReference type="Proteomes" id="UP000237983"/>
    </source>
</evidence>
<dbReference type="InterPro" id="IPR029069">
    <property type="entry name" value="HotDog_dom_sf"/>
</dbReference>